<proteinExistence type="predicted"/>
<dbReference type="EMBL" id="CP030073">
    <property type="protein sequence ID" value="AWW42945.1"/>
    <property type="molecule type" value="Genomic_DNA"/>
</dbReference>
<dbReference type="Proteomes" id="UP000249616">
    <property type="component" value="Chromosome"/>
</dbReference>
<keyword evidence="2" id="KW-1185">Reference proteome</keyword>
<name>A0A2Z4JCV4_9ACTN</name>
<evidence type="ECO:0000313" key="1">
    <source>
        <dbReference type="EMBL" id="AWW42945.1"/>
    </source>
</evidence>
<protein>
    <submittedName>
        <fullName evidence="1">Uncharacterized protein</fullName>
    </submittedName>
</protein>
<reference evidence="1 2" key="1">
    <citation type="journal article" date="2019" name="Int. J. Syst. Evol. Microbiol.">
        <title>Streptomyces cadmiisoli sp. nov., a novel actinomycete isolated from cadmium-contaminated soil.</title>
        <authorList>
            <person name="Li K."/>
            <person name="Tang X."/>
            <person name="Zhao J."/>
            <person name="Guo Y."/>
            <person name="Tang Y."/>
            <person name="Gao J."/>
        </authorList>
    </citation>
    <scope>NUCLEOTIDE SEQUENCE [LARGE SCALE GENOMIC DNA]</scope>
    <source>
        <strain evidence="1 2">ZFG47</strain>
    </source>
</reference>
<evidence type="ECO:0000313" key="2">
    <source>
        <dbReference type="Proteomes" id="UP000249616"/>
    </source>
</evidence>
<dbReference type="AlphaFoldDB" id="A0A2Z4JCV4"/>
<accession>A0A2Z4JCV4</accession>
<gene>
    <name evidence="1" type="ORF">DN051_38915</name>
</gene>
<organism evidence="1 2">
    <name type="scientific">Streptomyces cadmiisoli</name>
    <dbReference type="NCBI Taxonomy" id="2184053"/>
    <lineage>
        <taxon>Bacteria</taxon>
        <taxon>Bacillati</taxon>
        <taxon>Actinomycetota</taxon>
        <taxon>Actinomycetes</taxon>
        <taxon>Kitasatosporales</taxon>
        <taxon>Streptomycetaceae</taxon>
        <taxon>Streptomyces</taxon>
        <taxon>Streptomyces aurantiacus group</taxon>
    </lineage>
</organism>
<dbReference type="KEGG" id="scad:DN051_38915"/>
<sequence length="180" mass="20260">MDIMEGELRRLGSGPEAEDDQRRPFLVRVRFAAQEPALVIANARAVLTCVVEQTGDWPESKRWPQLLPAWFIQRCEPEPAEPDHGEPFDAEAWLRRWQAMSPEQRAVASQAPWTLSAWLFYFDPTEEGAGDDRSWWWWHAGTDESGGGWVQVATTGWPFGSGSLSWLIKASGGTDVAYSP</sequence>